<dbReference type="RefSeq" id="XP_012212909.1">
    <property type="nucleotide sequence ID" value="XM_012357519.1"/>
</dbReference>
<dbReference type="GeneID" id="24139616"/>
<organism evidence="1 2">
    <name type="scientific">Saprolegnia parasitica (strain CBS 223.65)</name>
    <dbReference type="NCBI Taxonomy" id="695850"/>
    <lineage>
        <taxon>Eukaryota</taxon>
        <taxon>Sar</taxon>
        <taxon>Stramenopiles</taxon>
        <taxon>Oomycota</taxon>
        <taxon>Saprolegniomycetes</taxon>
        <taxon>Saprolegniales</taxon>
        <taxon>Saprolegniaceae</taxon>
        <taxon>Saprolegnia</taxon>
    </lineage>
</organism>
<sequence length="67" mass="7170">MLVALAYAGLLQAHSLRPPPCAADVKLCNDGMWMYRDIKSNCTFAACADEPGGQVPLEHKPSQAPVT</sequence>
<dbReference type="VEuPathDB" id="FungiDB:SPRG_18090"/>
<evidence type="ECO:0000313" key="2">
    <source>
        <dbReference type="Proteomes" id="UP000030745"/>
    </source>
</evidence>
<name>A0A067BDF0_SAPPC</name>
<dbReference type="AlphaFoldDB" id="A0A067BDF0"/>
<dbReference type="KEGG" id="spar:SPRG_18090"/>
<reference evidence="1 2" key="1">
    <citation type="journal article" date="2013" name="PLoS Genet.">
        <title>Distinctive expansion of potential virulence genes in the genome of the oomycete fish pathogen Saprolegnia parasitica.</title>
        <authorList>
            <person name="Jiang R.H."/>
            <person name="de Bruijn I."/>
            <person name="Haas B.J."/>
            <person name="Belmonte R."/>
            <person name="Lobach L."/>
            <person name="Christie J."/>
            <person name="van den Ackerveken G."/>
            <person name="Bottin A."/>
            <person name="Bulone V."/>
            <person name="Diaz-Moreno S.M."/>
            <person name="Dumas B."/>
            <person name="Fan L."/>
            <person name="Gaulin E."/>
            <person name="Govers F."/>
            <person name="Grenville-Briggs L.J."/>
            <person name="Horner N.R."/>
            <person name="Levin J.Z."/>
            <person name="Mammella M."/>
            <person name="Meijer H.J."/>
            <person name="Morris P."/>
            <person name="Nusbaum C."/>
            <person name="Oome S."/>
            <person name="Phillips A.J."/>
            <person name="van Rooyen D."/>
            <person name="Rzeszutek E."/>
            <person name="Saraiva M."/>
            <person name="Secombes C.J."/>
            <person name="Seidl M.F."/>
            <person name="Snel B."/>
            <person name="Stassen J.H."/>
            <person name="Sykes S."/>
            <person name="Tripathy S."/>
            <person name="van den Berg H."/>
            <person name="Vega-Arreguin J.C."/>
            <person name="Wawra S."/>
            <person name="Young S.K."/>
            <person name="Zeng Q."/>
            <person name="Dieguez-Uribeondo J."/>
            <person name="Russ C."/>
            <person name="Tyler B.M."/>
            <person name="van West P."/>
        </authorList>
    </citation>
    <scope>NUCLEOTIDE SEQUENCE [LARGE SCALE GENOMIC DNA]</scope>
    <source>
        <strain evidence="1 2">CBS 223.65</strain>
    </source>
</reference>
<dbReference type="OrthoDB" id="88675at2759"/>
<keyword evidence="2" id="KW-1185">Reference proteome</keyword>
<dbReference type="EMBL" id="KK584155">
    <property type="protein sequence ID" value="KDO16384.1"/>
    <property type="molecule type" value="Genomic_DNA"/>
</dbReference>
<proteinExistence type="predicted"/>
<protein>
    <submittedName>
        <fullName evidence="1">Uncharacterized protein</fullName>
    </submittedName>
</protein>
<accession>A0A067BDF0</accession>
<dbReference type="Proteomes" id="UP000030745">
    <property type="component" value="Unassembled WGS sequence"/>
</dbReference>
<gene>
    <name evidence="1" type="ORF">SPRG_18090</name>
</gene>
<evidence type="ECO:0000313" key="1">
    <source>
        <dbReference type="EMBL" id="KDO16384.1"/>
    </source>
</evidence>